<sequence>MLFKALLPLLSLVAAVVAAPAADAEADKAGAARVFTATRMYQTLTDVSPFIVTRTTTFVWTASGTTTVAEPTGPGIMMRPKNPKVSFGRSPVQDANLFRLSSY</sequence>
<dbReference type="EMBL" id="JAWWNJ010000143">
    <property type="protein sequence ID" value="KAK6984063.1"/>
    <property type="molecule type" value="Genomic_DNA"/>
</dbReference>
<protein>
    <submittedName>
        <fullName evidence="2">Uncharacterized protein</fullName>
    </submittedName>
</protein>
<gene>
    <name evidence="2" type="ORF">R3P38DRAFT_3375567</name>
</gene>
<dbReference type="Proteomes" id="UP001362999">
    <property type="component" value="Unassembled WGS sequence"/>
</dbReference>
<accession>A0AAV9ZI88</accession>
<organism evidence="2 3">
    <name type="scientific">Favolaschia claudopus</name>
    <dbReference type="NCBI Taxonomy" id="2862362"/>
    <lineage>
        <taxon>Eukaryota</taxon>
        <taxon>Fungi</taxon>
        <taxon>Dikarya</taxon>
        <taxon>Basidiomycota</taxon>
        <taxon>Agaricomycotina</taxon>
        <taxon>Agaricomycetes</taxon>
        <taxon>Agaricomycetidae</taxon>
        <taxon>Agaricales</taxon>
        <taxon>Marasmiineae</taxon>
        <taxon>Mycenaceae</taxon>
        <taxon>Favolaschia</taxon>
    </lineage>
</organism>
<dbReference type="AlphaFoldDB" id="A0AAV9ZI88"/>
<comment type="caution">
    <text evidence="2">The sequence shown here is derived from an EMBL/GenBank/DDBJ whole genome shotgun (WGS) entry which is preliminary data.</text>
</comment>
<evidence type="ECO:0000256" key="1">
    <source>
        <dbReference type="SAM" id="SignalP"/>
    </source>
</evidence>
<keyword evidence="1" id="KW-0732">Signal</keyword>
<reference evidence="2 3" key="1">
    <citation type="journal article" date="2024" name="J Genomics">
        <title>Draft genome sequencing and assembly of Favolaschia claudopus CIRM-BRFM 2984 isolated from oak limbs.</title>
        <authorList>
            <person name="Navarro D."/>
            <person name="Drula E."/>
            <person name="Chaduli D."/>
            <person name="Cazenave R."/>
            <person name="Ahrendt S."/>
            <person name="Wang J."/>
            <person name="Lipzen A."/>
            <person name="Daum C."/>
            <person name="Barry K."/>
            <person name="Grigoriev I.V."/>
            <person name="Favel A."/>
            <person name="Rosso M.N."/>
            <person name="Martin F."/>
        </authorList>
    </citation>
    <scope>NUCLEOTIDE SEQUENCE [LARGE SCALE GENOMIC DNA]</scope>
    <source>
        <strain evidence="2 3">CIRM-BRFM 2984</strain>
    </source>
</reference>
<evidence type="ECO:0000313" key="2">
    <source>
        <dbReference type="EMBL" id="KAK6984063.1"/>
    </source>
</evidence>
<keyword evidence="3" id="KW-1185">Reference proteome</keyword>
<evidence type="ECO:0000313" key="3">
    <source>
        <dbReference type="Proteomes" id="UP001362999"/>
    </source>
</evidence>
<feature type="chain" id="PRO_5043934159" evidence="1">
    <location>
        <begin position="19"/>
        <end position="103"/>
    </location>
</feature>
<feature type="signal peptide" evidence="1">
    <location>
        <begin position="1"/>
        <end position="18"/>
    </location>
</feature>
<proteinExistence type="predicted"/>
<name>A0AAV9ZI88_9AGAR</name>